<dbReference type="GO" id="GO:0097053">
    <property type="term" value="P:L-kynurenine catabolic process"/>
    <property type="evidence" value="ECO:0007669"/>
    <property type="project" value="UniProtKB-UniPathway"/>
</dbReference>
<dbReference type="PANTHER" id="PTHR43807:SF20">
    <property type="entry name" value="FI04487P"/>
    <property type="match status" value="1"/>
</dbReference>
<name>A0A6M2DXM1_XENCH</name>
<sequence length="464" mass="52730">MSTHCLGTLFNASKYCFKPKLLSKSSGKLLILALNFSSTMFRQGKFDFPKRFVGQEKSVWVEYIDLAIKYKPLNLGQGFPDYPGPEHVTKALADVALGSDSLLHQYTRGFGHPRLVKALSTLYSKVVGRQIDPMNEIIVTSGAYEALYSTIQGHIDKGDEAIIIEPFFDCYEPMVKGAEGVCRFIALKPSGDKTSNHSSADWILDPKELEGLFNEKTKMIIINTPHNPTGKVFTLKELEFIAELCKKWDVLCVSDEVYEWMVFKPNKHIRMATLPGMWDRTITIGSAGKTFSATGWKLGWAYGPSDLLENLRVVHQNCVYTCSTPLQEALARGFETEIARFDSDKCYFKSLAMELEAKRDFICEFLKTTGMKPVKPDGGYFIIADWSDLGKKINLDSETDPQRDYKFTKWMTKNVGLQGIPPTAFYSKEHKHLGEDYVRYCFIKRDENLQKAAEILQIWRKTLK</sequence>
<keyword evidence="5 12" id="KW-0808">Transferase</keyword>
<comment type="subunit">
    <text evidence="3">Homodimer.</text>
</comment>
<comment type="cofactor">
    <cofactor evidence="1">
        <name>pyridoxal 5'-phosphate</name>
        <dbReference type="ChEBI" id="CHEBI:597326"/>
    </cofactor>
</comment>
<dbReference type="FunFam" id="3.90.1150.10:FF:000275">
    <property type="entry name" value="kynurenine--oxoglutarate transaminase 1"/>
    <property type="match status" value="1"/>
</dbReference>
<comment type="pathway">
    <text evidence="9">Amino-acid degradation; L-kynurenine degradation; kynurenate from L-kynurenine: step 1/2.</text>
</comment>
<evidence type="ECO:0000256" key="3">
    <source>
        <dbReference type="ARBA" id="ARBA00011738"/>
    </source>
</evidence>
<dbReference type="InterPro" id="IPR051326">
    <property type="entry name" value="Kynurenine-oxoglutarate_AT"/>
</dbReference>
<keyword evidence="6" id="KW-0663">Pyridoxal phosphate</keyword>
<dbReference type="GO" id="GO:0005739">
    <property type="term" value="C:mitochondrion"/>
    <property type="evidence" value="ECO:0007669"/>
    <property type="project" value="TreeGrafter"/>
</dbReference>
<dbReference type="FunFam" id="3.90.1150.10:FF:000021">
    <property type="entry name" value="Kynurenine--oxoglutarate transaminase 3"/>
    <property type="match status" value="1"/>
</dbReference>
<evidence type="ECO:0000256" key="7">
    <source>
        <dbReference type="ARBA" id="ARBA00022990"/>
    </source>
</evidence>
<accession>A0A6M2DXM1</accession>
<dbReference type="InterPro" id="IPR015424">
    <property type="entry name" value="PyrdxlP-dep_Trfase"/>
</dbReference>
<dbReference type="UniPathway" id="UPA00334">
    <property type="reaction ID" value="UER00726"/>
</dbReference>
<dbReference type="PANTHER" id="PTHR43807">
    <property type="entry name" value="FI04487P"/>
    <property type="match status" value="1"/>
</dbReference>
<dbReference type="Gene3D" id="3.90.1150.10">
    <property type="entry name" value="Aspartate Aminotransferase, domain 1"/>
    <property type="match status" value="1"/>
</dbReference>
<protein>
    <submittedName>
        <fullName evidence="12">Putative kynurenine aminotransferase glutamine transaminase k</fullName>
    </submittedName>
</protein>
<keyword evidence="7" id="KW-0007">Acetylation</keyword>
<dbReference type="Gene3D" id="3.40.640.10">
    <property type="entry name" value="Type I PLP-dependent aspartate aminotransferase-like (Major domain)"/>
    <property type="match status" value="1"/>
</dbReference>
<dbReference type="GO" id="GO:0030170">
    <property type="term" value="F:pyridoxal phosphate binding"/>
    <property type="evidence" value="ECO:0007669"/>
    <property type="project" value="InterPro"/>
</dbReference>
<dbReference type="InterPro" id="IPR004839">
    <property type="entry name" value="Aminotransferase_I/II_large"/>
</dbReference>
<keyword evidence="4 12" id="KW-0032">Aminotransferase</keyword>
<evidence type="ECO:0000256" key="1">
    <source>
        <dbReference type="ARBA" id="ARBA00001933"/>
    </source>
</evidence>
<comment type="similarity">
    <text evidence="2">Belongs to the class-I pyridoxal-phosphate-dependent aminotransferase family.</text>
</comment>
<evidence type="ECO:0000256" key="6">
    <source>
        <dbReference type="ARBA" id="ARBA00022898"/>
    </source>
</evidence>
<dbReference type="Pfam" id="PF00155">
    <property type="entry name" value="Aminotran_1_2"/>
    <property type="match status" value="1"/>
</dbReference>
<dbReference type="EMBL" id="GIIL01005631">
    <property type="protein sequence ID" value="NOV49357.1"/>
    <property type="molecule type" value="Transcribed_RNA"/>
</dbReference>
<dbReference type="CDD" id="cd00609">
    <property type="entry name" value="AAT_like"/>
    <property type="match status" value="1"/>
</dbReference>
<feature type="domain" description="Aminotransferase class I/classII large" evidence="11">
    <location>
        <begin position="72"/>
        <end position="455"/>
    </location>
</feature>
<dbReference type="InterPro" id="IPR015421">
    <property type="entry name" value="PyrdxlP-dep_Trfase_major"/>
</dbReference>
<organism evidence="12">
    <name type="scientific">Xenopsylla cheopis</name>
    <name type="common">Oriental rat flea</name>
    <name type="synonym">Pulex cheopis</name>
    <dbReference type="NCBI Taxonomy" id="163159"/>
    <lineage>
        <taxon>Eukaryota</taxon>
        <taxon>Metazoa</taxon>
        <taxon>Ecdysozoa</taxon>
        <taxon>Arthropoda</taxon>
        <taxon>Hexapoda</taxon>
        <taxon>Insecta</taxon>
        <taxon>Pterygota</taxon>
        <taxon>Neoptera</taxon>
        <taxon>Endopterygota</taxon>
        <taxon>Siphonaptera</taxon>
        <taxon>Pulicidae</taxon>
        <taxon>Xenopsyllinae</taxon>
        <taxon>Xenopsylla</taxon>
    </lineage>
</organism>
<comment type="catalytic activity">
    <reaction evidence="10">
        <text>an S-substituted L-cysteine + H2O = a thiol + pyruvate + NH4(+)</text>
        <dbReference type="Rhea" id="RHEA:18121"/>
        <dbReference type="ChEBI" id="CHEBI:15361"/>
        <dbReference type="ChEBI" id="CHEBI:15377"/>
        <dbReference type="ChEBI" id="CHEBI:28938"/>
        <dbReference type="ChEBI" id="CHEBI:29256"/>
        <dbReference type="ChEBI" id="CHEBI:58717"/>
        <dbReference type="EC" id="4.4.1.13"/>
    </reaction>
    <physiologicalReaction direction="left-to-right" evidence="10">
        <dbReference type="Rhea" id="RHEA:18122"/>
    </physiologicalReaction>
</comment>
<evidence type="ECO:0000256" key="8">
    <source>
        <dbReference type="ARBA" id="ARBA00023239"/>
    </source>
</evidence>
<reference evidence="12" key="1">
    <citation type="submission" date="2020-03" db="EMBL/GenBank/DDBJ databases">
        <title>Transcriptomic Profiling of the Digestive Tract of the Rat Flea, Xenopsylla cheopis, Following Blood Feeding and Infection with Yersinia pestis.</title>
        <authorList>
            <person name="Bland D.M."/>
            <person name="Martens C.A."/>
            <person name="Virtaneva K."/>
            <person name="Kanakabandi K."/>
            <person name="Long D."/>
            <person name="Rosenke R."/>
            <person name="Saturday G.A."/>
            <person name="Hoyt F.H."/>
            <person name="Bruno D.P."/>
            <person name="Ribeiro J.M.C."/>
            <person name="Hinnebusch J."/>
        </authorList>
    </citation>
    <scope>NUCLEOTIDE SEQUENCE</scope>
</reference>
<dbReference type="FunFam" id="3.40.640.10:FF:000024">
    <property type="entry name" value="Kynurenine--oxoglutarate transaminase 3"/>
    <property type="match status" value="1"/>
</dbReference>
<dbReference type="SUPFAM" id="SSF53383">
    <property type="entry name" value="PLP-dependent transferases"/>
    <property type="match status" value="1"/>
</dbReference>
<evidence type="ECO:0000256" key="2">
    <source>
        <dbReference type="ARBA" id="ARBA00007441"/>
    </source>
</evidence>
<evidence type="ECO:0000313" key="12">
    <source>
        <dbReference type="EMBL" id="NOV49357.1"/>
    </source>
</evidence>
<evidence type="ECO:0000256" key="5">
    <source>
        <dbReference type="ARBA" id="ARBA00022679"/>
    </source>
</evidence>
<evidence type="ECO:0000256" key="9">
    <source>
        <dbReference type="ARBA" id="ARBA00024016"/>
    </source>
</evidence>
<evidence type="ECO:0000256" key="4">
    <source>
        <dbReference type="ARBA" id="ARBA00022576"/>
    </source>
</evidence>
<dbReference type="AlphaFoldDB" id="A0A6M2DXM1"/>
<evidence type="ECO:0000256" key="10">
    <source>
        <dbReference type="ARBA" id="ARBA00049325"/>
    </source>
</evidence>
<dbReference type="GO" id="GO:0016212">
    <property type="term" value="F:kynurenine-oxoglutarate transaminase activity"/>
    <property type="evidence" value="ECO:0007669"/>
    <property type="project" value="UniProtKB-ARBA"/>
</dbReference>
<evidence type="ECO:0000259" key="11">
    <source>
        <dbReference type="Pfam" id="PF00155"/>
    </source>
</evidence>
<keyword evidence="8" id="KW-0456">Lyase</keyword>
<proteinExistence type="inferred from homology"/>
<dbReference type="InterPro" id="IPR015422">
    <property type="entry name" value="PyrdxlP-dep_Trfase_small"/>
</dbReference>
<dbReference type="GO" id="GO:0047804">
    <property type="term" value="F:cysteine-S-conjugate beta-lyase activity"/>
    <property type="evidence" value="ECO:0007669"/>
    <property type="project" value="UniProtKB-EC"/>
</dbReference>